<keyword evidence="2" id="KW-1185">Reference proteome</keyword>
<gene>
    <name evidence="1" type="ORF">AVEN_161472_1</name>
</gene>
<dbReference type="EMBL" id="BGPR01045071">
    <property type="protein sequence ID" value="GBO21952.1"/>
    <property type="molecule type" value="Genomic_DNA"/>
</dbReference>
<evidence type="ECO:0000313" key="2">
    <source>
        <dbReference type="Proteomes" id="UP000499080"/>
    </source>
</evidence>
<proteinExistence type="predicted"/>
<organism evidence="1 2">
    <name type="scientific">Araneus ventricosus</name>
    <name type="common">Orbweaver spider</name>
    <name type="synonym">Epeira ventricosa</name>
    <dbReference type="NCBI Taxonomy" id="182803"/>
    <lineage>
        <taxon>Eukaryota</taxon>
        <taxon>Metazoa</taxon>
        <taxon>Ecdysozoa</taxon>
        <taxon>Arthropoda</taxon>
        <taxon>Chelicerata</taxon>
        <taxon>Arachnida</taxon>
        <taxon>Araneae</taxon>
        <taxon>Araneomorphae</taxon>
        <taxon>Entelegynae</taxon>
        <taxon>Araneoidea</taxon>
        <taxon>Araneidae</taxon>
        <taxon>Araneus</taxon>
    </lineage>
</organism>
<accession>A0A4Y2VBQ0</accession>
<dbReference type="PANTHER" id="PTHR46060:SF1">
    <property type="entry name" value="MARINER MOS1 TRANSPOSASE-LIKE PROTEIN"/>
    <property type="match status" value="1"/>
</dbReference>
<protein>
    <recommendedName>
        <fullName evidence="3">Mos1 transposase HTH domain-containing protein</fullName>
    </recommendedName>
</protein>
<dbReference type="InterPro" id="IPR052709">
    <property type="entry name" value="Transposase-MT_Hybrid"/>
</dbReference>
<evidence type="ECO:0008006" key="3">
    <source>
        <dbReference type="Google" id="ProtNLM"/>
    </source>
</evidence>
<dbReference type="Proteomes" id="UP000499080">
    <property type="component" value="Unassembled WGS sequence"/>
</dbReference>
<dbReference type="AlphaFoldDB" id="A0A4Y2VBQ0"/>
<reference evidence="1 2" key="1">
    <citation type="journal article" date="2019" name="Sci. Rep.">
        <title>Orb-weaving spider Araneus ventricosus genome elucidates the spidroin gene catalogue.</title>
        <authorList>
            <person name="Kono N."/>
            <person name="Nakamura H."/>
            <person name="Ohtoshi R."/>
            <person name="Moran D.A.P."/>
            <person name="Shinohara A."/>
            <person name="Yoshida Y."/>
            <person name="Fujiwara M."/>
            <person name="Mori M."/>
            <person name="Tomita M."/>
            <person name="Arakawa K."/>
        </authorList>
    </citation>
    <scope>NUCLEOTIDE SEQUENCE [LARGE SCALE GENOMIC DNA]</scope>
</reference>
<sequence length="148" mass="17205">MAMKLDDCTVEEQRAVVLFFWVKGLESKNIHKEMLPLYGEKCLSRKVVYNCEEKFSQGRSEIRDEHRSGRPVLIATKSTEQQVEDLIRANRRVTSTASVTVRVKSTASTLQPRLSPKRFSSVWSTKTTYWRPSTLKMMTTFNTKYYRG</sequence>
<name>A0A4Y2VBQ0_ARAVE</name>
<dbReference type="PANTHER" id="PTHR46060">
    <property type="entry name" value="MARINER MOS1 TRANSPOSASE-LIKE PROTEIN"/>
    <property type="match status" value="1"/>
</dbReference>
<evidence type="ECO:0000313" key="1">
    <source>
        <dbReference type="EMBL" id="GBO21952.1"/>
    </source>
</evidence>
<comment type="caution">
    <text evidence="1">The sequence shown here is derived from an EMBL/GenBank/DDBJ whole genome shotgun (WGS) entry which is preliminary data.</text>
</comment>
<dbReference type="OrthoDB" id="616263at2759"/>